<protein>
    <submittedName>
        <fullName evidence="2">Uncharacterized protein</fullName>
    </submittedName>
</protein>
<feature type="signal peptide" evidence="1">
    <location>
        <begin position="1"/>
        <end position="16"/>
    </location>
</feature>
<accession>A0A5N5D2V7</accession>
<dbReference type="Proteomes" id="UP000325902">
    <property type="component" value="Unassembled WGS sequence"/>
</dbReference>
<dbReference type="OrthoDB" id="5230873at2759"/>
<evidence type="ECO:0000313" key="2">
    <source>
        <dbReference type="EMBL" id="KAB2572023.1"/>
    </source>
</evidence>
<dbReference type="EMBL" id="VCHE01000087">
    <property type="protein sequence ID" value="KAB2572023.1"/>
    <property type="molecule type" value="Genomic_DNA"/>
</dbReference>
<gene>
    <name evidence="2" type="ORF">DBV05_g9333</name>
</gene>
<keyword evidence="1" id="KW-0732">Signal</keyword>
<name>A0A5N5D2V7_9PEZI</name>
<feature type="chain" id="PRO_5025066339" evidence="1">
    <location>
        <begin position="17"/>
        <end position="181"/>
    </location>
</feature>
<evidence type="ECO:0000256" key="1">
    <source>
        <dbReference type="SAM" id="SignalP"/>
    </source>
</evidence>
<evidence type="ECO:0000313" key="3">
    <source>
        <dbReference type="Proteomes" id="UP000325902"/>
    </source>
</evidence>
<sequence length="181" mass="19387">MQLLSLFAVQIALSAAFSIPAGITKRKAETNATLVAYGTNTSSWPIAYGINDGLLYITQTPDDTDNNLTPVSWDLPSITGENWIVNATFANGTRAGSLYIRPEEDNAVGVLPMTSITNINGTVTGFALFATQLVYNNNSQLEAQFWAEATNTTGIYSLVWNSDGVGATEDSWPVVIKGVES</sequence>
<comment type="caution">
    <text evidence="2">The sequence shown here is derived from an EMBL/GenBank/DDBJ whole genome shotgun (WGS) entry which is preliminary data.</text>
</comment>
<proteinExistence type="predicted"/>
<dbReference type="AlphaFoldDB" id="A0A5N5D2V7"/>
<reference evidence="2 3" key="1">
    <citation type="journal article" date="2019" name="Sci. Rep.">
        <title>A multi-omics analysis of the grapevine pathogen Lasiodiplodia theobromae reveals that temperature affects the expression of virulence- and pathogenicity-related genes.</title>
        <authorList>
            <person name="Felix C."/>
            <person name="Meneses R."/>
            <person name="Goncalves M.F.M."/>
            <person name="Tilleman L."/>
            <person name="Duarte A.S."/>
            <person name="Jorrin-Novo J.V."/>
            <person name="Van de Peer Y."/>
            <person name="Deforce D."/>
            <person name="Van Nieuwerburgh F."/>
            <person name="Esteves A.C."/>
            <person name="Alves A."/>
        </authorList>
    </citation>
    <scope>NUCLEOTIDE SEQUENCE [LARGE SCALE GENOMIC DNA]</scope>
    <source>
        <strain evidence="2 3">LA-SOL3</strain>
    </source>
</reference>
<keyword evidence="3" id="KW-1185">Reference proteome</keyword>
<organism evidence="2 3">
    <name type="scientific">Lasiodiplodia theobromae</name>
    <dbReference type="NCBI Taxonomy" id="45133"/>
    <lineage>
        <taxon>Eukaryota</taxon>
        <taxon>Fungi</taxon>
        <taxon>Dikarya</taxon>
        <taxon>Ascomycota</taxon>
        <taxon>Pezizomycotina</taxon>
        <taxon>Dothideomycetes</taxon>
        <taxon>Dothideomycetes incertae sedis</taxon>
        <taxon>Botryosphaeriales</taxon>
        <taxon>Botryosphaeriaceae</taxon>
        <taxon>Lasiodiplodia</taxon>
    </lineage>
</organism>